<evidence type="ECO:0000313" key="1">
    <source>
        <dbReference type="EMBL" id="QQN89846.1"/>
    </source>
</evidence>
<gene>
    <name evidence="1" type="ORF">IAQ69_16700</name>
</gene>
<dbReference type="EMBL" id="CP060814">
    <property type="protein sequence ID" value="QQN89846.1"/>
    <property type="molecule type" value="Genomic_DNA"/>
</dbReference>
<organism evidence="1 2">
    <name type="scientific">Acinetobacter variabilis</name>
    <dbReference type="NCBI Taxonomy" id="70346"/>
    <lineage>
        <taxon>Bacteria</taxon>
        <taxon>Pseudomonadati</taxon>
        <taxon>Pseudomonadota</taxon>
        <taxon>Gammaproteobacteria</taxon>
        <taxon>Moraxellales</taxon>
        <taxon>Moraxellaceae</taxon>
        <taxon>Acinetobacter</taxon>
    </lineage>
</organism>
<sequence>MAIGIEIVGGGKNKISDSSIELTGTNSKGIVMLDTSENEVRNVRIFIESCAEQIKEMTDTIVNLEDDTVNPKSSNTFKFDVVKTIPKISCASTELEIQSTGLALISLLSNWITIKSSLTPVLAPYIDYLLKLIAGN</sequence>
<geneLocation type="plasmid" evidence="1 2">
    <name>pXM9F202-2-17k</name>
</geneLocation>
<keyword evidence="1" id="KW-0614">Plasmid</keyword>
<dbReference type="GeneID" id="89667556"/>
<dbReference type="Proteomes" id="UP000596079">
    <property type="component" value="Plasmid pXM9F202-2-17k"/>
</dbReference>
<reference evidence="1 2" key="1">
    <citation type="submission" date="2020-08" db="EMBL/GenBank/DDBJ databases">
        <title>Emergence of ISAba1-mediated novel tet(X) in Acinetobacter variabilis from a chicken farm.</title>
        <authorList>
            <person name="Peng K."/>
            <person name="Li R."/>
        </authorList>
    </citation>
    <scope>NUCLEOTIDE SEQUENCE [LARGE SCALE GENOMIC DNA]</scope>
    <source>
        <strain evidence="1 2">XM9F202-2</strain>
        <plasmid evidence="1 2">pXM9F202-2-17k</plasmid>
    </source>
</reference>
<evidence type="ECO:0000313" key="2">
    <source>
        <dbReference type="Proteomes" id="UP000596079"/>
    </source>
</evidence>
<name>A0A7T8AR34_9GAMM</name>
<dbReference type="AlphaFoldDB" id="A0A7T8AR34"/>
<proteinExistence type="predicted"/>
<dbReference type="RefSeq" id="WP_208462739.1">
    <property type="nucleotide sequence ID" value="NZ_CP060814.1"/>
</dbReference>
<protein>
    <submittedName>
        <fullName evidence="1">Uncharacterized protein</fullName>
    </submittedName>
</protein>
<accession>A0A7T8AR34</accession>